<dbReference type="STRING" id="584787.GCA_001247655_01868"/>
<name>A0A3N1PQU6_9GAMM</name>
<comment type="caution">
    <text evidence="2">The sequence shown here is derived from an EMBL/GenBank/DDBJ whole genome shotgun (WGS) entry which is preliminary data.</text>
</comment>
<feature type="signal peptide" evidence="1">
    <location>
        <begin position="1"/>
        <end position="20"/>
    </location>
</feature>
<organism evidence="2 3">
    <name type="scientific">Gallaecimonas pentaromativorans</name>
    <dbReference type="NCBI Taxonomy" id="584787"/>
    <lineage>
        <taxon>Bacteria</taxon>
        <taxon>Pseudomonadati</taxon>
        <taxon>Pseudomonadota</taxon>
        <taxon>Gammaproteobacteria</taxon>
        <taxon>Enterobacterales</taxon>
        <taxon>Gallaecimonadaceae</taxon>
        <taxon>Gallaecimonas</taxon>
    </lineage>
</organism>
<protein>
    <submittedName>
        <fullName evidence="2">Uncharacterized protein</fullName>
    </submittedName>
</protein>
<keyword evidence="1" id="KW-0732">Signal</keyword>
<evidence type="ECO:0000313" key="3">
    <source>
        <dbReference type="Proteomes" id="UP000268033"/>
    </source>
</evidence>
<evidence type="ECO:0000313" key="2">
    <source>
        <dbReference type="EMBL" id="ROQ30589.1"/>
    </source>
</evidence>
<keyword evidence="3" id="KW-1185">Reference proteome</keyword>
<dbReference type="Proteomes" id="UP000268033">
    <property type="component" value="Unassembled WGS sequence"/>
</dbReference>
<accession>A0A3N1PQU6</accession>
<dbReference type="AlphaFoldDB" id="A0A3N1PQU6"/>
<reference evidence="2 3" key="1">
    <citation type="submission" date="2018-11" db="EMBL/GenBank/DDBJ databases">
        <title>Genomic Encyclopedia of Type Strains, Phase IV (KMG-IV): sequencing the most valuable type-strain genomes for metagenomic binning, comparative biology and taxonomic classification.</title>
        <authorList>
            <person name="Goeker M."/>
        </authorList>
    </citation>
    <scope>NUCLEOTIDE SEQUENCE [LARGE SCALE GENOMIC DNA]</scope>
    <source>
        <strain evidence="2 3">DSM 21945</strain>
    </source>
</reference>
<gene>
    <name evidence="2" type="ORF">EDC28_101275</name>
</gene>
<proteinExistence type="predicted"/>
<feature type="chain" id="PRO_5018207464" evidence="1">
    <location>
        <begin position="21"/>
        <end position="268"/>
    </location>
</feature>
<evidence type="ECO:0000256" key="1">
    <source>
        <dbReference type="SAM" id="SignalP"/>
    </source>
</evidence>
<dbReference type="EMBL" id="RJUL01000001">
    <property type="protein sequence ID" value="ROQ30589.1"/>
    <property type="molecule type" value="Genomic_DNA"/>
</dbReference>
<sequence>MGSKAIWALPLLWLSLGLQAAGDNVGAKVDKAEMNRITQGLGPMAEQMANELSFPDFVSLQGPYAPMYLESNTTPVTDGERNYFFGFINGAYGLTRKQILTLNTAVISFSTSDSEKQRVSNQAAALTALFSDFDAQSATLIARWLPDQYRIDDVWFVRGKTSKRQCGQYRINLCDAYLPVDNQATPAQLALINDMAKLRISALKKYEGAVRAIIATGGNNEMGVLQSRNAMAVASFEKHHDLALFLKIADGTFYYVSRANLDSAGKEI</sequence>